<comment type="caution">
    <text evidence="6">The sequence shown here is derived from an EMBL/GenBank/DDBJ whole genome shotgun (WGS) entry which is preliminary data.</text>
</comment>
<keyword evidence="3" id="KW-0175">Coiled coil</keyword>
<dbReference type="AlphaFoldDB" id="A0A8S1F0W9"/>
<accession>A0A8S1F0W9</accession>
<feature type="region of interest" description="Disordered" evidence="4">
    <location>
        <begin position="1"/>
        <end position="43"/>
    </location>
</feature>
<feature type="compositionally biased region" description="Acidic residues" evidence="4">
    <location>
        <begin position="1"/>
        <end position="14"/>
    </location>
</feature>
<gene>
    <name evidence="6" type="ORF">CBOVIS_LOCUS8198</name>
</gene>
<reference evidence="6 7" key="1">
    <citation type="submission" date="2020-04" db="EMBL/GenBank/DDBJ databases">
        <authorList>
            <person name="Laetsch R D."/>
            <person name="Stevens L."/>
            <person name="Kumar S."/>
            <person name="Blaxter L. M."/>
        </authorList>
    </citation>
    <scope>NUCLEOTIDE SEQUENCE [LARGE SCALE GENOMIC DNA]</scope>
</reference>
<evidence type="ECO:0000256" key="1">
    <source>
        <dbReference type="ARBA" id="ARBA00022490"/>
    </source>
</evidence>
<dbReference type="OrthoDB" id="5871346at2759"/>
<proteinExistence type="predicted"/>
<evidence type="ECO:0000256" key="2">
    <source>
        <dbReference type="ARBA" id="ARBA00022701"/>
    </source>
</evidence>
<dbReference type="Proteomes" id="UP000494206">
    <property type="component" value="Unassembled WGS sequence"/>
</dbReference>
<dbReference type="InterPro" id="IPR056532">
    <property type="entry name" value="KIF21A/B_hel_2"/>
</dbReference>
<dbReference type="Pfam" id="PF23203">
    <property type="entry name" value="KIF21A"/>
    <property type="match status" value="1"/>
</dbReference>
<evidence type="ECO:0000259" key="5">
    <source>
        <dbReference type="Pfam" id="PF23203"/>
    </source>
</evidence>
<keyword evidence="1" id="KW-0963">Cytoplasm</keyword>
<keyword evidence="2" id="KW-0493">Microtubule</keyword>
<dbReference type="EMBL" id="CADEPM010000005">
    <property type="protein sequence ID" value="CAB3406078.1"/>
    <property type="molecule type" value="Genomic_DNA"/>
</dbReference>
<dbReference type="GO" id="GO:0005874">
    <property type="term" value="C:microtubule"/>
    <property type="evidence" value="ECO:0007669"/>
    <property type="project" value="UniProtKB-KW"/>
</dbReference>
<evidence type="ECO:0000256" key="4">
    <source>
        <dbReference type="SAM" id="MobiDB-lite"/>
    </source>
</evidence>
<protein>
    <recommendedName>
        <fullName evidence="5">KIF21A/B second helical domain-containing protein</fullName>
    </recommendedName>
</protein>
<sequence length="92" mass="10147">MGSEGGGEEDEEEAGNGGEDERNEEGRLENNGNNDEDEEELGEFKKYTVEKILEGCETITEAKYLMQHLFDLCLEKAAIATKNEAENKVGSS</sequence>
<evidence type="ECO:0000313" key="7">
    <source>
        <dbReference type="Proteomes" id="UP000494206"/>
    </source>
</evidence>
<name>A0A8S1F0W9_9PELO</name>
<organism evidence="6 7">
    <name type="scientific">Caenorhabditis bovis</name>
    <dbReference type="NCBI Taxonomy" id="2654633"/>
    <lineage>
        <taxon>Eukaryota</taxon>
        <taxon>Metazoa</taxon>
        <taxon>Ecdysozoa</taxon>
        <taxon>Nematoda</taxon>
        <taxon>Chromadorea</taxon>
        <taxon>Rhabditida</taxon>
        <taxon>Rhabditina</taxon>
        <taxon>Rhabditomorpha</taxon>
        <taxon>Rhabditoidea</taxon>
        <taxon>Rhabditidae</taxon>
        <taxon>Peloderinae</taxon>
        <taxon>Caenorhabditis</taxon>
    </lineage>
</organism>
<evidence type="ECO:0000256" key="3">
    <source>
        <dbReference type="ARBA" id="ARBA00023054"/>
    </source>
</evidence>
<evidence type="ECO:0000313" key="6">
    <source>
        <dbReference type="EMBL" id="CAB3406078.1"/>
    </source>
</evidence>
<feature type="domain" description="KIF21A/B second helical" evidence="5">
    <location>
        <begin position="38"/>
        <end position="89"/>
    </location>
</feature>
<keyword evidence="7" id="KW-1185">Reference proteome</keyword>